<dbReference type="PANTHER" id="PTHR43065">
    <property type="entry name" value="SENSOR HISTIDINE KINASE"/>
    <property type="match status" value="1"/>
</dbReference>
<evidence type="ECO:0000313" key="12">
    <source>
        <dbReference type="EMBL" id="MBS4221421.1"/>
    </source>
</evidence>
<feature type="domain" description="PAS" evidence="10">
    <location>
        <begin position="20"/>
        <end position="60"/>
    </location>
</feature>
<dbReference type="Proteomes" id="UP000676456">
    <property type="component" value="Unassembled WGS sequence"/>
</dbReference>
<evidence type="ECO:0000259" key="10">
    <source>
        <dbReference type="PROSITE" id="PS50112"/>
    </source>
</evidence>
<dbReference type="InterPro" id="IPR000700">
    <property type="entry name" value="PAS-assoc_C"/>
</dbReference>
<dbReference type="Gene3D" id="3.30.565.10">
    <property type="entry name" value="Histidine kinase-like ATPase, C-terminal domain"/>
    <property type="match status" value="1"/>
</dbReference>
<comment type="catalytic activity">
    <reaction evidence="1">
        <text>ATP + protein L-histidine = ADP + protein N-phospho-L-histidine.</text>
        <dbReference type="EC" id="2.7.13.3"/>
    </reaction>
</comment>
<organism evidence="12 13">
    <name type="scientific">Lederbergia citrea</name>
    <dbReference type="NCBI Taxonomy" id="2833581"/>
    <lineage>
        <taxon>Bacteria</taxon>
        <taxon>Bacillati</taxon>
        <taxon>Bacillota</taxon>
        <taxon>Bacilli</taxon>
        <taxon>Bacillales</taxon>
        <taxon>Bacillaceae</taxon>
        <taxon>Lederbergia</taxon>
    </lineage>
</organism>
<accession>A0A942UH88</accession>
<dbReference type="EC" id="2.7.13.3" evidence="2"/>
<evidence type="ECO:0000259" key="9">
    <source>
        <dbReference type="PROSITE" id="PS50109"/>
    </source>
</evidence>
<proteinExistence type="predicted"/>
<dbReference type="GO" id="GO:0000155">
    <property type="term" value="F:phosphorelay sensor kinase activity"/>
    <property type="evidence" value="ECO:0007669"/>
    <property type="project" value="InterPro"/>
</dbReference>
<dbReference type="SMART" id="SM00091">
    <property type="entry name" value="PAS"/>
    <property type="match status" value="1"/>
</dbReference>
<dbReference type="SUPFAM" id="SSF55785">
    <property type="entry name" value="PYP-like sensor domain (PAS domain)"/>
    <property type="match status" value="1"/>
</dbReference>
<dbReference type="InterPro" id="IPR004358">
    <property type="entry name" value="Sig_transdc_His_kin-like_C"/>
</dbReference>
<dbReference type="InterPro" id="IPR036890">
    <property type="entry name" value="HATPase_C_sf"/>
</dbReference>
<comment type="caution">
    <text evidence="12">The sequence shown here is derived from an EMBL/GenBank/DDBJ whole genome shotgun (WGS) entry which is preliminary data.</text>
</comment>
<dbReference type="GO" id="GO:0005524">
    <property type="term" value="F:ATP binding"/>
    <property type="evidence" value="ECO:0007669"/>
    <property type="project" value="UniProtKB-KW"/>
</dbReference>
<evidence type="ECO:0000256" key="1">
    <source>
        <dbReference type="ARBA" id="ARBA00000085"/>
    </source>
</evidence>
<reference evidence="12 13" key="1">
    <citation type="submission" date="2021-05" db="EMBL/GenBank/DDBJ databases">
        <title>Novel Bacillus species.</title>
        <authorList>
            <person name="Liu G."/>
        </authorList>
    </citation>
    <scope>NUCLEOTIDE SEQUENCE [LARGE SCALE GENOMIC DNA]</scope>
    <source>
        <strain evidence="12 13">FJAT-49682</strain>
    </source>
</reference>
<dbReference type="CDD" id="cd00082">
    <property type="entry name" value="HisKA"/>
    <property type="match status" value="1"/>
</dbReference>
<keyword evidence="5" id="KW-0547">Nucleotide-binding</keyword>
<evidence type="ECO:0000256" key="4">
    <source>
        <dbReference type="ARBA" id="ARBA00022679"/>
    </source>
</evidence>
<dbReference type="CDD" id="cd00130">
    <property type="entry name" value="PAS"/>
    <property type="match status" value="1"/>
</dbReference>
<feature type="domain" description="PAC" evidence="11">
    <location>
        <begin position="76"/>
        <end position="129"/>
    </location>
</feature>
<dbReference type="InterPro" id="IPR005467">
    <property type="entry name" value="His_kinase_dom"/>
</dbReference>
<dbReference type="InterPro" id="IPR035965">
    <property type="entry name" value="PAS-like_dom_sf"/>
</dbReference>
<dbReference type="AlphaFoldDB" id="A0A942UH88"/>
<keyword evidence="4" id="KW-0808">Transferase</keyword>
<keyword evidence="6" id="KW-0418">Kinase</keyword>
<dbReference type="Gene3D" id="1.10.287.130">
    <property type="match status" value="1"/>
</dbReference>
<evidence type="ECO:0000256" key="6">
    <source>
        <dbReference type="ARBA" id="ARBA00022777"/>
    </source>
</evidence>
<protein>
    <recommendedName>
        <fullName evidence="2">histidine kinase</fullName>
        <ecNumber evidence="2">2.7.13.3</ecNumber>
    </recommendedName>
</protein>
<dbReference type="PROSITE" id="PS50113">
    <property type="entry name" value="PAC"/>
    <property type="match status" value="1"/>
</dbReference>
<evidence type="ECO:0000256" key="3">
    <source>
        <dbReference type="ARBA" id="ARBA00022553"/>
    </source>
</evidence>
<keyword evidence="13" id="KW-1185">Reference proteome</keyword>
<dbReference type="PANTHER" id="PTHR43065:SF34">
    <property type="entry name" value="SPORULATION KINASE A"/>
    <property type="match status" value="1"/>
</dbReference>
<evidence type="ECO:0000256" key="2">
    <source>
        <dbReference type="ARBA" id="ARBA00012438"/>
    </source>
</evidence>
<dbReference type="PRINTS" id="PR00344">
    <property type="entry name" value="BCTRLSENSOR"/>
</dbReference>
<dbReference type="Pfam" id="PF00512">
    <property type="entry name" value="HisKA"/>
    <property type="match status" value="1"/>
</dbReference>
<dbReference type="NCBIfam" id="TIGR00229">
    <property type="entry name" value="sensory_box"/>
    <property type="match status" value="1"/>
</dbReference>
<dbReference type="PROSITE" id="PS50109">
    <property type="entry name" value="HIS_KIN"/>
    <property type="match status" value="1"/>
</dbReference>
<sequence length="356" mass="39557">MKLMEREKDCIFASKNSEVIIRRSLKGVFLDVSPSVKTAFGYDPENLIGKSCFDYIHSDDVGDFLSPLAKGEIEIATFTYRVKHSGGHYIWIETTAVAVKNPHSNIPIEILSIGRDITDRKKTYDQVIEAENLSAIGQLAAGIAHDIRNPLTTVKGFLQLMGSQKEFNNEYLILMQNEIERIEQITKELMFIGKPSVNNYEQLDIIKILKEVTMLLKPEAISNNVSFEYSGMHIPVFIVCEEIKVKQVFMNIIKNGIEAMGCKGGTLTLDVTINNQENRVVIAISDEGCGISQDDLEKIGEPFFTTKAKGNGLGLMMCNKIIQEHNGSIDVTSELNQGTTFKIALPKSAKSGMIAI</sequence>
<dbReference type="InterPro" id="IPR000014">
    <property type="entry name" value="PAS"/>
</dbReference>
<name>A0A942UH88_9BACI</name>
<dbReference type="PROSITE" id="PS50112">
    <property type="entry name" value="PAS"/>
    <property type="match status" value="1"/>
</dbReference>
<dbReference type="SMART" id="SM00387">
    <property type="entry name" value="HATPase_c"/>
    <property type="match status" value="1"/>
</dbReference>
<evidence type="ECO:0000256" key="8">
    <source>
        <dbReference type="ARBA" id="ARBA00023012"/>
    </source>
</evidence>
<feature type="domain" description="Histidine kinase" evidence="9">
    <location>
        <begin position="142"/>
        <end position="349"/>
    </location>
</feature>
<dbReference type="InterPro" id="IPR003661">
    <property type="entry name" value="HisK_dim/P_dom"/>
</dbReference>
<evidence type="ECO:0000256" key="5">
    <source>
        <dbReference type="ARBA" id="ARBA00022741"/>
    </source>
</evidence>
<dbReference type="InterPro" id="IPR013655">
    <property type="entry name" value="PAS_fold_3"/>
</dbReference>
<dbReference type="SMART" id="SM00388">
    <property type="entry name" value="HisKA"/>
    <property type="match status" value="1"/>
</dbReference>
<dbReference type="SUPFAM" id="SSF47384">
    <property type="entry name" value="Homodimeric domain of signal transducing histidine kinase"/>
    <property type="match status" value="1"/>
</dbReference>
<dbReference type="SUPFAM" id="SSF55874">
    <property type="entry name" value="ATPase domain of HSP90 chaperone/DNA topoisomerase II/histidine kinase"/>
    <property type="match status" value="1"/>
</dbReference>
<dbReference type="EMBL" id="JAGYPN010000001">
    <property type="protein sequence ID" value="MBS4221421.1"/>
    <property type="molecule type" value="Genomic_DNA"/>
</dbReference>
<dbReference type="Pfam" id="PF02518">
    <property type="entry name" value="HATPase_c"/>
    <property type="match status" value="1"/>
</dbReference>
<dbReference type="Gene3D" id="3.30.450.20">
    <property type="entry name" value="PAS domain"/>
    <property type="match status" value="1"/>
</dbReference>
<gene>
    <name evidence="12" type="ORF">KHA91_01455</name>
</gene>
<dbReference type="SMART" id="SM00086">
    <property type="entry name" value="PAC"/>
    <property type="match status" value="1"/>
</dbReference>
<dbReference type="InterPro" id="IPR036097">
    <property type="entry name" value="HisK_dim/P_sf"/>
</dbReference>
<evidence type="ECO:0000259" key="11">
    <source>
        <dbReference type="PROSITE" id="PS50113"/>
    </source>
</evidence>
<dbReference type="Pfam" id="PF08447">
    <property type="entry name" value="PAS_3"/>
    <property type="match status" value="1"/>
</dbReference>
<evidence type="ECO:0000256" key="7">
    <source>
        <dbReference type="ARBA" id="ARBA00022840"/>
    </source>
</evidence>
<keyword evidence="8" id="KW-0902">Two-component regulatory system</keyword>
<evidence type="ECO:0000313" key="13">
    <source>
        <dbReference type="Proteomes" id="UP000676456"/>
    </source>
</evidence>
<dbReference type="InterPro" id="IPR003594">
    <property type="entry name" value="HATPase_dom"/>
</dbReference>
<dbReference type="InterPro" id="IPR001610">
    <property type="entry name" value="PAC"/>
</dbReference>
<keyword evidence="7" id="KW-0067">ATP-binding</keyword>
<keyword evidence="3" id="KW-0597">Phosphoprotein</keyword>